<dbReference type="CDD" id="cd17546">
    <property type="entry name" value="REC_hyHK_CKI1_RcsC-like"/>
    <property type="match status" value="1"/>
</dbReference>
<evidence type="ECO:0000256" key="4">
    <source>
        <dbReference type="ARBA" id="ARBA00024867"/>
    </source>
</evidence>
<keyword evidence="8" id="KW-1185">Reference proteome</keyword>
<evidence type="ECO:0000256" key="3">
    <source>
        <dbReference type="ARBA" id="ARBA00023012"/>
    </source>
</evidence>
<dbReference type="InterPro" id="IPR011006">
    <property type="entry name" value="CheY-like_superfamily"/>
</dbReference>
<comment type="function">
    <text evidence="4">May play the central regulatory role in sporulation. It may be an element of the effector pathway responsible for the activation of sporulation genes in response to nutritional stress. Spo0A may act in concert with spo0H (a sigma factor) to control the expression of some genes that are critical to the sporulation process.</text>
</comment>
<gene>
    <name evidence="7" type="ORF">G5B05_10060</name>
</gene>
<feature type="modified residue" description="4-aspartylphosphate" evidence="5">
    <location>
        <position position="51"/>
    </location>
</feature>
<evidence type="ECO:0000313" key="7">
    <source>
        <dbReference type="EMBL" id="NSE16746.1"/>
    </source>
</evidence>
<dbReference type="PANTHER" id="PTHR45339:SF1">
    <property type="entry name" value="HYBRID SIGNAL TRANSDUCTION HISTIDINE KINASE J"/>
    <property type="match status" value="1"/>
</dbReference>
<keyword evidence="3" id="KW-0902">Two-component regulatory system</keyword>
<dbReference type="Gene3D" id="3.40.50.2300">
    <property type="match status" value="1"/>
</dbReference>
<proteinExistence type="predicted"/>
<comment type="caution">
    <text evidence="7">The sequence shown here is derived from an EMBL/GenBank/DDBJ whole genome shotgun (WGS) entry which is preliminary data.</text>
</comment>
<dbReference type="Proteomes" id="UP000768180">
    <property type="component" value="Unassembled WGS sequence"/>
</dbReference>
<evidence type="ECO:0000259" key="6">
    <source>
        <dbReference type="PROSITE" id="PS50110"/>
    </source>
</evidence>
<accession>A0ABX2GG28</accession>
<sequence>MLAEDNALNAEVATELLGSLGLVVDWAENGSKAVDQFEASDPGSYFAIFMDMQMPVMDGIEATKKIRNSVREDNDVPIFAMTANTFATDRKRCADAGIFRNR</sequence>
<keyword evidence="2 5" id="KW-0597">Phosphoprotein</keyword>
<evidence type="ECO:0000256" key="1">
    <source>
        <dbReference type="ARBA" id="ARBA00018672"/>
    </source>
</evidence>
<dbReference type="InterPro" id="IPR001789">
    <property type="entry name" value="Sig_transdc_resp-reg_receiver"/>
</dbReference>
<reference evidence="7 8" key="1">
    <citation type="journal article" date="2020" name="Cell Host Microbe">
        <title>Functional and Genomic Variation between Human-Derived Isolates of Lachnospiraceae Reveals Inter- and Intra-Species Diversity.</title>
        <authorList>
            <person name="Sorbara M.T."/>
            <person name="Littmann E.R."/>
            <person name="Fontana E."/>
            <person name="Moody T.U."/>
            <person name="Kohout C.E."/>
            <person name="Gjonbalaj M."/>
            <person name="Eaton V."/>
            <person name="Seok R."/>
            <person name="Leiner I.M."/>
            <person name="Pamer E.G."/>
        </authorList>
    </citation>
    <scope>NUCLEOTIDE SEQUENCE [LARGE SCALE GENOMIC DNA]</scope>
    <source>
        <strain evidence="7 8">MSK.14.54</strain>
    </source>
</reference>
<dbReference type="SUPFAM" id="SSF52172">
    <property type="entry name" value="CheY-like"/>
    <property type="match status" value="1"/>
</dbReference>
<dbReference type="PROSITE" id="PS50110">
    <property type="entry name" value="RESPONSE_REGULATORY"/>
    <property type="match status" value="1"/>
</dbReference>
<evidence type="ECO:0000256" key="2">
    <source>
        <dbReference type="ARBA" id="ARBA00022553"/>
    </source>
</evidence>
<evidence type="ECO:0000256" key="5">
    <source>
        <dbReference type="PROSITE-ProRule" id="PRU00169"/>
    </source>
</evidence>
<organism evidence="7 8">
    <name type="scientific">Fusicatenibacter saccharivorans</name>
    <dbReference type="NCBI Taxonomy" id="1150298"/>
    <lineage>
        <taxon>Bacteria</taxon>
        <taxon>Bacillati</taxon>
        <taxon>Bacillota</taxon>
        <taxon>Clostridia</taxon>
        <taxon>Lachnospirales</taxon>
        <taxon>Lachnospiraceae</taxon>
        <taxon>Fusicatenibacter</taxon>
    </lineage>
</organism>
<dbReference type="PANTHER" id="PTHR45339">
    <property type="entry name" value="HYBRID SIGNAL TRANSDUCTION HISTIDINE KINASE J"/>
    <property type="match status" value="1"/>
</dbReference>
<dbReference type="SMART" id="SM00448">
    <property type="entry name" value="REC"/>
    <property type="match status" value="1"/>
</dbReference>
<dbReference type="RefSeq" id="WP_082424835.1">
    <property type="nucleotide sequence ID" value="NZ_CYYV01000001.1"/>
</dbReference>
<feature type="domain" description="Response regulatory" evidence="6">
    <location>
        <begin position="1"/>
        <end position="102"/>
    </location>
</feature>
<name>A0ABX2GG28_9FIRM</name>
<dbReference type="EMBL" id="JAAITQ010000017">
    <property type="protein sequence ID" value="NSE16746.1"/>
    <property type="molecule type" value="Genomic_DNA"/>
</dbReference>
<protein>
    <recommendedName>
        <fullName evidence="1">Stage 0 sporulation protein A homolog</fullName>
    </recommendedName>
</protein>
<evidence type="ECO:0000313" key="8">
    <source>
        <dbReference type="Proteomes" id="UP000768180"/>
    </source>
</evidence>
<dbReference type="Pfam" id="PF00072">
    <property type="entry name" value="Response_reg"/>
    <property type="match status" value="1"/>
</dbReference>